<dbReference type="AlphaFoldDB" id="A0A9X4BHC5"/>
<feature type="binding site" evidence="6">
    <location>
        <position position="187"/>
    </location>
    <ligand>
        <name>Ca(2+)</name>
        <dbReference type="ChEBI" id="CHEBI:29108"/>
    </ligand>
</feature>
<dbReference type="Proteomes" id="UP001139971">
    <property type="component" value="Unassembled WGS sequence"/>
</dbReference>
<dbReference type="SUPFAM" id="SSF56235">
    <property type="entry name" value="N-terminal nucleophile aminohydrolases (Ntn hydrolases)"/>
    <property type="match status" value="1"/>
</dbReference>
<feature type="binding site" evidence="6">
    <location>
        <position position="341"/>
    </location>
    <ligand>
        <name>Ca(2+)</name>
        <dbReference type="ChEBI" id="CHEBI:29108"/>
    </ligand>
</feature>
<dbReference type="PIRSF" id="PIRSF001227">
    <property type="entry name" value="Pen_acylase"/>
    <property type="match status" value="1"/>
</dbReference>
<evidence type="ECO:0000313" key="9">
    <source>
        <dbReference type="Proteomes" id="UP001139971"/>
    </source>
</evidence>
<dbReference type="PANTHER" id="PTHR34218">
    <property type="entry name" value="PEPTIDASE S45 PENICILLIN AMIDASE"/>
    <property type="match status" value="1"/>
</dbReference>
<dbReference type="InterPro" id="IPR029055">
    <property type="entry name" value="Ntn_hydrolases_N"/>
</dbReference>
<proteinExistence type="inferred from homology"/>
<reference evidence="8" key="1">
    <citation type="submission" date="2023-02" db="EMBL/GenBank/DDBJ databases">
        <title>Tahibacter soli sp. nov. isolated from soil.</title>
        <authorList>
            <person name="Baek J.H."/>
            <person name="Lee J.K."/>
            <person name="Choi D.G."/>
            <person name="Jeon C.O."/>
        </authorList>
    </citation>
    <scope>NUCLEOTIDE SEQUENCE</scope>
    <source>
        <strain evidence="8">BL</strain>
    </source>
</reference>
<gene>
    <name evidence="8" type="ORF">OD750_006645</name>
</gene>
<protein>
    <submittedName>
        <fullName evidence="8">Penicillin acylase family protein</fullName>
    </submittedName>
</protein>
<feature type="binding site" evidence="6">
    <location>
        <position position="344"/>
    </location>
    <ligand>
        <name>Ca(2+)</name>
        <dbReference type="ChEBI" id="CHEBI:29108"/>
    </ligand>
</feature>
<dbReference type="EMBL" id="JAOVZO020000003">
    <property type="protein sequence ID" value="MDC8012223.1"/>
    <property type="molecule type" value="Genomic_DNA"/>
</dbReference>
<dbReference type="Gene3D" id="1.10.1400.10">
    <property type="match status" value="1"/>
</dbReference>
<dbReference type="InterPro" id="IPR014395">
    <property type="entry name" value="Pen/GL7ACA/AHL_acylase"/>
</dbReference>
<feature type="signal peptide" evidence="7">
    <location>
        <begin position="1"/>
        <end position="21"/>
    </location>
</feature>
<dbReference type="InterPro" id="IPR043147">
    <property type="entry name" value="Penicillin_amidase_A-knob"/>
</dbReference>
<feature type="binding site" evidence="6">
    <location>
        <position position="472"/>
    </location>
    <ligand>
        <name>Ca(2+)</name>
        <dbReference type="ChEBI" id="CHEBI:29108"/>
    </ligand>
</feature>
<comment type="subunit">
    <text evidence="4">Heterodimer of an alpha subunit and a beta subunit processed from the same precursor.</text>
</comment>
<dbReference type="InterPro" id="IPR002692">
    <property type="entry name" value="S45"/>
</dbReference>
<dbReference type="Gene3D" id="3.60.20.10">
    <property type="entry name" value="Glutamine Phosphoribosylpyrophosphate, subunit 1, domain 1"/>
    <property type="match status" value="1"/>
</dbReference>
<evidence type="ECO:0000256" key="7">
    <source>
        <dbReference type="SAM" id="SignalP"/>
    </source>
</evidence>
<evidence type="ECO:0000313" key="8">
    <source>
        <dbReference type="EMBL" id="MDC8012223.1"/>
    </source>
</evidence>
<comment type="cofactor">
    <cofactor evidence="6">
        <name>Ca(2+)</name>
        <dbReference type="ChEBI" id="CHEBI:29108"/>
    </cofactor>
    <text evidence="6">Binds 1 Ca(2+) ion per dimer.</text>
</comment>
<dbReference type="InterPro" id="IPR023343">
    <property type="entry name" value="Penicillin_amidase_dom1"/>
</dbReference>
<dbReference type="GO" id="GO:0017000">
    <property type="term" value="P:antibiotic biosynthetic process"/>
    <property type="evidence" value="ECO:0007669"/>
    <property type="project" value="InterPro"/>
</dbReference>
<keyword evidence="7" id="KW-0732">Signal</keyword>
<dbReference type="GO" id="GO:0016811">
    <property type="term" value="F:hydrolase activity, acting on carbon-nitrogen (but not peptide) bonds, in linear amides"/>
    <property type="evidence" value="ECO:0007669"/>
    <property type="project" value="InterPro"/>
</dbReference>
<accession>A0A9X4BHC5</accession>
<dbReference type="InterPro" id="IPR043146">
    <property type="entry name" value="Penicillin_amidase_N_B-knob"/>
</dbReference>
<organism evidence="8 9">
    <name type="scientific">Tahibacter soli</name>
    <dbReference type="NCBI Taxonomy" id="2983605"/>
    <lineage>
        <taxon>Bacteria</taxon>
        <taxon>Pseudomonadati</taxon>
        <taxon>Pseudomonadota</taxon>
        <taxon>Gammaproteobacteria</taxon>
        <taxon>Lysobacterales</taxon>
        <taxon>Rhodanobacteraceae</taxon>
        <taxon>Tahibacter</taxon>
    </lineage>
</organism>
<keyword evidence="2" id="KW-0378">Hydrolase</keyword>
<name>A0A9X4BHC5_9GAMM</name>
<evidence type="ECO:0000256" key="5">
    <source>
        <dbReference type="PIRSR" id="PIRSR001227-1"/>
    </source>
</evidence>
<sequence>MRLIRKLLVWLLVLAALAALAAWFALRGSVARLDGVVEGGVQAKVTVERDALGTATISGENRADLVYALGYLHGQERYFQMDLLRRVAAGELAELFGTVALDVDKRHRLHRFRARAATAIAALPAGQREIVERYRDGVNAGLADLAVRPWEYLLLRSPPAPWRSEDSALAIYAMFLDLNGDGENARELNLARLKAQVPEPLYRFLVQPGSPWDAPIRGEPLPPVAIPGQEVFDLRTAMLELPPDLPRFATLSREDLGEKPGSNNFAVGGALTVNGAALVADDMHLGLRVPNIWYRARLRYPDPNDPARTVDLNGVTLPGAPALLAGSNGRIAWGYTNSYGDWTDWVRVVRDPADPARYRTSDGDAAIEKHAETIRVKGAADVALTVEETRWGPIMAADVDGTPLALAWTAHDPRVFNLDLMQLEQVNTARGALALAPSMGMPVQNFVVGDGDGMIGWTLTGNALPRRAGYDPTLPADWSRAGVGWTGWVDAAEFPRVFNPPDARLWSANARVIDGDALALVGDGGYDLGARARQIRDGLRSHERFTAAEMLSVQLDDRALFLAPWRELLRKTVAGTTDAAFETLRHADAAWDGYAAVDDAQYALVREFRVRTIAAALAPFEALGRKSDAKFELPSAQTYEAPVWALVTERPAHLLDPRYADWNDLLLAAARDAATRVAGETWGARNVASIRHPLSRALPGFLARHLDMPAQPLPGDKNMPRVQGPAFGASERFAISPGHENESYLMMPGGQSGHPLSPFHGAGHEDWVRGRPTPLLPGKTVYRLELKPASP</sequence>
<evidence type="ECO:0000256" key="6">
    <source>
        <dbReference type="PIRSR" id="PIRSR001227-2"/>
    </source>
</evidence>
<dbReference type="Gene3D" id="2.30.120.10">
    <property type="match status" value="1"/>
</dbReference>
<dbReference type="CDD" id="cd03747">
    <property type="entry name" value="Ntn_PGA_like"/>
    <property type="match status" value="1"/>
</dbReference>
<dbReference type="Pfam" id="PF01804">
    <property type="entry name" value="Penicil_amidase"/>
    <property type="match status" value="1"/>
</dbReference>
<comment type="similarity">
    <text evidence="1">Belongs to the peptidase S45 family.</text>
</comment>
<feature type="active site" description="Nucleophile" evidence="5">
    <location>
        <position position="262"/>
    </location>
</feature>
<keyword evidence="3" id="KW-0865">Zymogen</keyword>
<keyword evidence="9" id="KW-1185">Reference proteome</keyword>
<feature type="chain" id="PRO_5040728550" evidence="7">
    <location>
        <begin position="22"/>
        <end position="791"/>
    </location>
</feature>
<keyword evidence="6" id="KW-0106">Calcium</keyword>
<dbReference type="GO" id="GO:0046872">
    <property type="term" value="F:metal ion binding"/>
    <property type="evidence" value="ECO:0007669"/>
    <property type="project" value="UniProtKB-KW"/>
</dbReference>
<evidence type="ECO:0000256" key="2">
    <source>
        <dbReference type="ARBA" id="ARBA00022801"/>
    </source>
</evidence>
<dbReference type="Gene3D" id="1.10.439.10">
    <property type="entry name" value="Penicillin Amidohydrolase, domain 1"/>
    <property type="match status" value="1"/>
</dbReference>
<evidence type="ECO:0000256" key="1">
    <source>
        <dbReference type="ARBA" id="ARBA00006586"/>
    </source>
</evidence>
<comment type="caution">
    <text evidence="8">The sequence shown here is derived from an EMBL/GenBank/DDBJ whole genome shotgun (WGS) entry which is preliminary data.</text>
</comment>
<dbReference type="RefSeq" id="WP_263543471.1">
    <property type="nucleotide sequence ID" value="NZ_JAOVZO020000003.1"/>
</dbReference>
<evidence type="ECO:0000256" key="3">
    <source>
        <dbReference type="ARBA" id="ARBA00023145"/>
    </source>
</evidence>
<keyword evidence="6" id="KW-0479">Metal-binding</keyword>
<dbReference type="PANTHER" id="PTHR34218:SF4">
    <property type="entry name" value="ACYL-HOMOSERINE LACTONE ACYLASE QUIP"/>
    <property type="match status" value="1"/>
</dbReference>
<evidence type="ECO:0000256" key="4">
    <source>
        <dbReference type="ARBA" id="ARBA00038735"/>
    </source>
</evidence>